<feature type="transmembrane region" description="Helical" evidence="7">
    <location>
        <begin position="12"/>
        <end position="33"/>
    </location>
</feature>
<comment type="similarity">
    <text evidence="2">Belongs to the MscS (TC 1.A.23) family.</text>
</comment>
<dbReference type="GO" id="GO:0008381">
    <property type="term" value="F:mechanosensitive monoatomic ion channel activity"/>
    <property type="evidence" value="ECO:0007669"/>
    <property type="project" value="InterPro"/>
</dbReference>
<evidence type="ECO:0000313" key="10">
    <source>
        <dbReference type="EMBL" id="GAH81742.1"/>
    </source>
</evidence>
<keyword evidence="4 7" id="KW-0812">Transmembrane</keyword>
<evidence type="ECO:0000256" key="3">
    <source>
        <dbReference type="ARBA" id="ARBA00022475"/>
    </source>
</evidence>
<feature type="domain" description="Mechanosensitive ion channel MscS" evidence="8">
    <location>
        <begin position="60"/>
        <end position="122"/>
    </location>
</feature>
<evidence type="ECO:0000256" key="5">
    <source>
        <dbReference type="ARBA" id="ARBA00022989"/>
    </source>
</evidence>
<sequence>MVEVEKRRATLTRLIVSLGFFVVVVISAILILAELGIDIAALLVGFGVVGIAVGFGAQSLVKDLIAGFIILLENQYNVGDVVRIADIAGGVEGFSIRRTLLKDLDGTLHFVPNGEIRVTSNLTKMWSRAHLNISVAYKEDVDRV</sequence>
<comment type="subcellular location">
    <subcellularLocation>
        <location evidence="1">Cell membrane</location>
        <topology evidence="1">Multi-pass membrane protein</topology>
    </subcellularLocation>
</comment>
<feature type="domain" description="Mechanosensitive ion channel transmembrane helices 2/3" evidence="9">
    <location>
        <begin position="21"/>
        <end position="58"/>
    </location>
</feature>
<dbReference type="InterPro" id="IPR006685">
    <property type="entry name" value="MscS_channel_2nd"/>
</dbReference>
<evidence type="ECO:0000256" key="2">
    <source>
        <dbReference type="ARBA" id="ARBA00008017"/>
    </source>
</evidence>
<feature type="transmembrane region" description="Helical" evidence="7">
    <location>
        <begin position="39"/>
        <end position="61"/>
    </location>
</feature>
<dbReference type="SUPFAM" id="SSF50182">
    <property type="entry name" value="Sm-like ribonucleoproteins"/>
    <property type="match status" value="1"/>
</dbReference>
<dbReference type="AlphaFoldDB" id="X1IJ57"/>
<feature type="non-terminal residue" evidence="10">
    <location>
        <position position="144"/>
    </location>
</feature>
<evidence type="ECO:0008006" key="11">
    <source>
        <dbReference type="Google" id="ProtNLM"/>
    </source>
</evidence>
<name>X1IJ57_9ZZZZ</name>
<keyword evidence="3" id="KW-1003">Cell membrane</keyword>
<dbReference type="Gene3D" id="1.10.287.1260">
    <property type="match status" value="1"/>
</dbReference>
<reference evidence="10" key="1">
    <citation type="journal article" date="2014" name="Front. Microbiol.">
        <title>High frequency of phylogenetically diverse reductive dehalogenase-homologous genes in deep subseafloor sedimentary metagenomes.</title>
        <authorList>
            <person name="Kawai M."/>
            <person name="Futagami T."/>
            <person name="Toyoda A."/>
            <person name="Takaki Y."/>
            <person name="Nishi S."/>
            <person name="Hori S."/>
            <person name="Arai W."/>
            <person name="Tsubouchi T."/>
            <person name="Morono Y."/>
            <person name="Uchiyama I."/>
            <person name="Ito T."/>
            <person name="Fujiyama A."/>
            <person name="Inagaki F."/>
            <person name="Takami H."/>
        </authorList>
    </citation>
    <scope>NUCLEOTIDE SEQUENCE</scope>
    <source>
        <strain evidence="10">Expedition CK06-06</strain>
    </source>
</reference>
<evidence type="ECO:0000259" key="9">
    <source>
        <dbReference type="Pfam" id="PF21088"/>
    </source>
</evidence>
<comment type="caution">
    <text evidence="10">The sequence shown here is derived from an EMBL/GenBank/DDBJ whole genome shotgun (WGS) entry which is preliminary data.</text>
</comment>
<dbReference type="InterPro" id="IPR010920">
    <property type="entry name" value="LSM_dom_sf"/>
</dbReference>
<dbReference type="InterPro" id="IPR049142">
    <property type="entry name" value="MS_channel_1st"/>
</dbReference>
<dbReference type="PANTHER" id="PTHR30460:SF0">
    <property type="entry name" value="MODERATE CONDUCTANCE MECHANOSENSITIVE CHANNEL YBIO"/>
    <property type="match status" value="1"/>
</dbReference>
<evidence type="ECO:0000256" key="6">
    <source>
        <dbReference type="ARBA" id="ARBA00023136"/>
    </source>
</evidence>
<dbReference type="SUPFAM" id="SSF82861">
    <property type="entry name" value="Mechanosensitive channel protein MscS (YggB), transmembrane region"/>
    <property type="match status" value="1"/>
</dbReference>
<dbReference type="PANTHER" id="PTHR30460">
    <property type="entry name" value="MODERATE CONDUCTANCE MECHANOSENSITIVE CHANNEL YBIO"/>
    <property type="match status" value="1"/>
</dbReference>
<organism evidence="10">
    <name type="scientific">marine sediment metagenome</name>
    <dbReference type="NCBI Taxonomy" id="412755"/>
    <lineage>
        <taxon>unclassified sequences</taxon>
        <taxon>metagenomes</taxon>
        <taxon>ecological metagenomes</taxon>
    </lineage>
</organism>
<dbReference type="InterPro" id="IPR045276">
    <property type="entry name" value="YbiO_bact"/>
</dbReference>
<dbReference type="Pfam" id="PF21088">
    <property type="entry name" value="MS_channel_1st"/>
    <property type="match status" value="1"/>
</dbReference>
<evidence type="ECO:0000256" key="4">
    <source>
        <dbReference type="ARBA" id="ARBA00022692"/>
    </source>
</evidence>
<accession>X1IJ57</accession>
<protein>
    <recommendedName>
        <fullName evidence="11">Mechanosensitive ion channel</fullName>
    </recommendedName>
</protein>
<keyword evidence="5 7" id="KW-1133">Transmembrane helix</keyword>
<evidence type="ECO:0000256" key="7">
    <source>
        <dbReference type="SAM" id="Phobius"/>
    </source>
</evidence>
<dbReference type="Pfam" id="PF00924">
    <property type="entry name" value="MS_channel_2nd"/>
    <property type="match status" value="1"/>
</dbReference>
<dbReference type="InterPro" id="IPR023408">
    <property type="entry name" value="MscS_beta-dom_sf"/>
</dbReference>
<proteinExistence type="inferred from homology"/>
<dbReference type="GO" id="GO:0005886">
    <property type="term" value="C:plasma membrane"/>
    <property type="evidence" value="ECO:0007669"/>
    <property type="project" value="UniProtKB-SubCell"/>
</dbReference>
<dbReference type="InterPro" id="IPR011014">
    <property type="entry name" value="MscS_channel_TM-2"/>
</dbReference>
<keyword evidence="6 7" id="KW-0472">Membrane</keyword>
<dbReference type="Gene3D" id="2.30.30.60">
    <property type="match status" value="1"/>
</dbReference>
<dbReference type="EMBL" id="BARU01044827">
    <property type="protein sequence ID" value="GAH81742.1"/>
    <property type="molecule type" value="Genomic_DNA"/>
</dbReference>
<evidence type="ECO:0000256" key="1">
    <source>
        <dbReference type="ARBA" id="ARBA00004651"/>
    </source>
</evidence>
<evidence type="ECO:0000259" key="8">
    <source>
        <dbReference type="Pfam" id="PF00924"/>
    </source>
</evidence>
<gene>
    <name evidence="10" type="ORF">S03H2_68234</name>
</gene>